<organism evidence="1">
    <name type="scientific">Arundo donax</name>
    <name type="common">Giant reed</name>
    <name type="synonym">Donax arundinaceus</name>
    <dbReference type="NCBI Taxonomy" id="35708"/>
    <lineage>
        <taxon>Eukaryota</taxon>
        <taxon>Viridiplantae</taxon>
        <taxon>Streptophyta</taxon>
        <taxon>Embryophyta</taxon>
        <taxon>Tracheophyta</taxon>
        <taxon>Spermatophyta</taxon>
        <taxon>Magnoliopsida</taxon>
        <taxon>Liliopsida</taxon>
        <taxon>Poales</taxon>
        <taxon>Poaceae</taxon>
        <taxon>PACMAD clade</taxon>
        <taxon>Arundinoideae</taxon>
        <taxon>Arundineae</taxon>
        <taxon>Arundo</taxon>
    </lineage>
</organism>
<accession>A0A0A9D4F9</accession>
<protein>
    <submittedName>
        <fullName evidence="1">Uncharacterized protein</fullName>
    </submittedName>
</protein>
<reference evidence="1" key="1">
    <citation type="submission" date="2014-09" db="EMBL/GenBank/DDBJ databases">
        <authorList>
            <person name="Magalhaes I.L.F."/>
            <person name="Oliveira U."/>
            <person name="Santos F.R."/>
            <person name="Vidigal T.H.D.A."/>
            <person name="Brescovit A.D."/>
            <person name="Santos A.J."/>
        </authorList>
    </citation>
    <scope>NUCLEOTIDE SEQUENCE</scope>
    <source>
        <tissue evidence="1">Shoot tissue taken approximately 20 cm above the soil surface</tissue>
    </source>
</reference>
<dbReference type="AlphaFoldDB" id="A0A0A9D4F9"/>
<proteinExistence type="predicted"/>
<sequence>MQTAFVDNQRMIHIVHSSSAGLLLCSRGRANRVQYYVCNPVTWQCMALPDMPWAMASRKPFCSLISGYHRRWQHQALSDCPCQPSFALGKTWWVLGFEGALLGHRPVTANAAAATILTRGCTFTTFPRPKWHRILDRVPSQGQSHSI</sequence>
<dbReference type="EMBL" id="GBRH01216322">
    <property type="protein sequence ID" value="JAD81573.1"/>
    <property type="molecule type" value="Transcribed_RNA"/>
</dbReference>
<reference evidence="1" key="2">
    <citation type="journal article" date="2015" name="Data Brief">
        <title>Shoot transcriptome of the giant reed, Arundo donax.</title>
        <authorList>
            <person name="Barrero R.A."/>
            <person name="Guerrero F.D."/>
            <person name="Moolhuijzen P."/>
            <person name="Goolsby J.A."/>
            <person name="Tidwell J."/>
            <person name="Bellgard S.E."/>
            <person name="Bellgard M.I."/>
        </authorList>
    </citation>
    <scope>NUCLEOTIDE SEQUENCE</scope>
    <source>
        <tissue evidence="1">Shoot tissue taken approximately 20 cm above the soil surface</tissue>
    </source>
</reference>
<name>A0A0A9D4F9_ARUDO</name>
<evidence type="ECO:0000313" key="1">
    <source>
        <dbReference type="EMBL" id="JAD81573.1"/>
    </source>
</evidence>